<evidence type="ECO:0000256" key="2">
    <source>
        <dbReference type="SAM" id="Phobius"/>
    </source>
</evidence>
<evidence type="ECO:0000256" key="1">
    <source>
        <dbReference type="SAM" id="MobiDB-lite"/>
    </source>
</evidence>
<feature type="transmembrane region" description="Helical" evidence="2">
    <location>
        <begin position="183"/>
        <end position="203"/>
    </location>
</feature>
<name>A0A4S4E999_CAMSN</name>
<gene>
    <name evidence="3" type="ORF">TEA_017409</name>
</gene>
<comment type="caution">
    <text evidence="3">The sequence shown here is derived from an EMBL/GenBank/DDBJ whole genome shotgun (WGS) entry which is preliminary data.</text>
</comment>
<sequence length="297" mass="32153">MAGTSMAWDHRRWRGGGQGKLGEGEVGSDRPLNTNVKPQEYWSLSKLLDRWLVLLNSARSDISPSAVCGLMAGGEQRFMAVTNQMVCVAADDYLHSITISVAYALSAASVTITFHHICLSQDGLTALDLCLYSGHDTRTYELIKLLKQLPKPRALCAGLRETRNSAVDISGVLKTVAPIGSKISSIVLISPLSGGMSSHLILFPLFVQDVFSTTLGFYDFVVMGCMGSALCAGLRETWNSAVDISGVLKGVSWFAINGWVLWGHVVAFGVAIYSYMAISWALGVCDFVLAFIAFMRI</sequence>
<organism evidence="3 4">
    <name type="scientific">Camellia sinensis var. sinensis</name>
    <name type="common">China tea</name>
    <dbReference type="NCBI Taxonomy" id="542762"/>
    <lineage>
        <taxon>Eukaryota</taxon>
        <taxon>Viridiplantae</taxon>
        <taxon>Streptophyta</taxon>
        <taxon>Embryophyta</taxon>
        <taxon>Tracheophyta</taxon>
        <taxon>Spermatophyta</taxon>
        <taxon>Magnoliopsida</taxon>
        <taxon>eudicotyledons</taxon>
        <taxon>Gunneridae</taxon>
        <taxon>Pentapetalae</taxon>
        <taxon>asterids</taxon>
        <taxon>Ericales</taxon>
        <taxon>Theaceae</taxon>
        <taxon>Camellia</taxon>
    </lineage>
</organism>
<keyword evidence="4" id="KW-1185">Reference proteome</keyword>
<feature type="transmembrane region" description="Helical" evidence="2">
    <location>
        <begin position="272"/>
        <end position="294"/>
    </location>
</feature>
<feature type="transmembrane region" description="Helical" evidence="2">
    <location>
        <begin position="215"/>
        <end position="234"/>
    </location>
</feature>
<proteinExistence type="predicted"/>
<dbReference type="EMBL" id="SDRB02006771">
    <property type="protein sequence ID" value="THG12036.1"/>
    <property type="molecule type" value="Genomic_DNA"/>
</dbReference>
<keyword evidence="2" id="KW-1133">Transmembrane helix</keyword>
<evidence type="ECO:0000313" key="3">
    <source>
        <dbReference type="EMBL" id="THG12036.1"/>
    </source>
</evidence>
<evidence type="ECO:0000313" key="4">
    <source>
        <dbReference type="Proteomes" id="UP000306102"/>
    </source>
</evidence>
<protein>
    <submittedName>
        <fullName evidence="3">Uncharacterized protein</fullName>
    </submittedName>
</protein>
<dbReference type="AlphaFoldDB" id="A0A4S4E999"/>
<dbReference type="Proteomes" id="UP000306102">
    <property type="component" value="Unassembled WGS sequence"/>
</dbReference>
<keyword evidence="2" id="KW-0812">Transmembrane</keyword>
<feature type="compositionally biased region" description="Gly residues" evidence="1">
    <location>
        <begin position="15"/>
        <end position="25"/>
    </location>
</feature>
<reference evidence="3 4" key="1">
    <citation type="journal article" date="2018" name="Proc. Natl. Acad. Sci. U.S.A.">
        <title>Draft genome sequence of Camellia sinensis var. sinensis provides insights into the evolution of the tea genome and tea quality.</title>
        <authorList>
            <person name="Wei C."/>
            <person name="Yang H."/>
            <person name="Wang S."/>
            <person name="Zhao J."/>
            <person name="Liu C."/>
            <person name="Gao L."/>
            <person name="Xia E."/>
            <person name="Lu Y."/>
            <person name="Tai Y."/>
            <person name="She G."/>
            <person name="Sun J."/>
            <person name="Cao H."/>
            <person name="Tong W."/>
            <person name="Gao Q."/>
            <person name="Li Y."/>
            <person name="Deng W."/>
            <person name="Jiang X."/>
            <person name="Wang W."/>
            <person name="Chen Q."/>
            <person name="Zhang S."/>
            <person name="Li H."/>
            <person name="Wu J."/>
            <person name="Wang P."/>
            <person name="Li P."/>
            <person name="Shi C."/>
            <person name="Zheng F."/>
            <person name="Jian J."/>
            <person name="Huang B."/>
            <person name="Shan D."/>
            <person name="Shi M."/>
            <person name="Fang C."/>
            <person name="Yue Y."/>
            <person name="Li F."/>
            <person name="Li D."/>
            <person name="Wei S."/>
            <person name="Han B."/>
            <person name="Jiang C."/>
            <person name="Yin Y."/>
            <person name="Xia T."/>
            <person name="Zhang Z."/>
            <person name="Bennetzen J.L."/>
            <person name="Zhao S."/>
            <person name="Wan X."/>
        </authorList>
    </citation>
    <scope>NUCLEOTIDE SEQUENCE [LARGE SCALE GENOMIC DNA]</scope>
    <source>
        <strain evidence="4">cv. Shuchazao</strain>
        <tissue evidence="3">Leaf</tissue>
    </source>
</reference>
<feature type="region of interest" description="Disordered" evidence="1">
    <location>
        <begin position="1"/>
        <end position="32"/>
    </location>
</feature>
<accession>A0A4S4E999</accession>
<feature type="transmembrane region" description="Helical" evidence="2">
    <location>
        <begin position="246"/>
        <end position="266"/>
    </location>
</feature>
<keyword evidence="2" id="KW-0472">Membrane</keyword>